<comment type="caution">
    <text evidence="2">The sequence shown here is derived from an EMBL/GenBank/DDBJ whole genome shotgun (WGS) entry which is preliminary data.</text>
</comment>
<proteinExistence type="predicted"/>
<feature type="domain" description="F-box" evidence="1">
    <location>
        <begin position="1"/>
        <end position="48"/>
    </location>
</feature>
<evidence type="ECO:0000313" key="3">
    <source>
        <dbReference type="Proteomes" id="UP000664534"/>
    </source>
</evidence>
<evidence type="ECO:0000313" key="2">
    <source>
        <dbReference type="EMBL" id="CAF9921686.1"/>
    </source>
</evidence>
<dbReference type="Proteomes" id="UP000664534">
    <property type="component" value="Unassembled WGS sequence"/>
</dbReference>
<dbReference type="AlphaFoldDB" id="A0A8H3F929"/>
<reference evidence="2" key="1">
    <citation type="submission" date="2021-03" db="EMBL/GenBank/DDBJ databases">
        <authorList>
            <person name="Tagirdzhanova G."/>
        </authorList>
    </citation>
    <scope>NUCLEOTIDE SEQUENCE</scope>
</reference>
<dbReference type="PROSITE" id="PS50181">
    <property type="entry name" value="FBOX"/>
    <property type="match status" value="1"/>
</dbReference>
<keyword evidence="3" id="KW-1185">Reference proteome</keyword>
<protein>
    <recommendedName>
        <fullName evidence="1">F-box domain-containing protein</fullName>
    </recommendedName>
</protein>
<organism evidence="2 3">
    <name type="scientific">Imshaugia aleurites</name>
    <dbReference type="NCBI Taxonomy" id="172621"/>
    <lineage>
        <taxon>Eukaryota</taxon>
        <taxon>Fungi</taxon>
        <taxon>Dikarya</taxon>
        <taxon>Ascomycota</taxon>
        <taxon>Pezizomycotina</taxon>
        <taxon>Lecanoromycetes</taxon>
        <taxon>OSLEUM clade</taxon>
        <taxon>Lecanoromycetidae</taxon>
        <taxon>Lecanorales</taxon>
        <taxon>Lecanorineae</taxon>
        <taxon>Parmeliaceae</taxon>
        <taxon>Imshaugia</taxon>
    </lineage>
</organism>
<dbReference type="CDD" id="cd09917">
    <property type="entry name" value="F-box_SF"/>
    <property type="match status" value="1"/>
</dbReference>
<gene>
    <name evidence="2" type="ORF">IMSHALPRED_005247</name>
</gene>
<accession>A0A8H3F929</accession>
<dbReference type="EMBL" id="CAJPDT010000028">
    <property type="protein sequence ID" value="CAF9921686.1"/>
    <property type="molecule type" value="Genomic_DNA"/>
</dbReference>
<evidence type="ECO:0000259" key="1">
    <source>
        <dbReference type="PROSITE" id="PS50181"/>
    </source>
</evidence>
<name>A0A8H3F929_9LECA</name>
<dbReference type="InterPro" id="IPR001810">
    <property type="entry name" value="F-box_dom"/>
</dbReference>
<sequence length="459" mass="53350">MAGFNHLPNEIILGILEIVLPQDLENFAQTSKRVFPLAQPFLEHHRQLIRLYSTTFKSNQLRRDDAFWFAPIPSLLVKIRNEPRIGHYVREVELEYSGPIRRNYLYHDDREDYGKQRNLVDAVIAQSNVPNLQSFYDLNERFCFKSYESYEEFLVAFFLLLLPNLNRLSLPWNPYRGYFADMIRQSALEGNCWLTNLTTVRVKGGFVHKNLGIRDLSLFSSLPALQSLMASNALDHGLTIDDFVPTPDSHTKKLELYSSYFTRITIYWYIQSFQSLQTFSLSFHDYYDRRIKRQFDPNMVRAALLAHAKTTLQSLTITTGGRPSPHTFMGSLQQFEALQKVRTQWTILFPRDSCLETRPSQILPASIRELQLDDNSGYGDGEVYGRLCHGLLCAKEKTCLHLDLVEIYYWDEGLVAEYRDLLRGFCRELGMSVAFPKRAQTWEWQAGPNVMSLTFTEKT</sequence>
<dbReference type="OrthoDB" id="5421601at2759"/>